<feature type="transmembrane region" description="Helical" evidence="1">
    <location>
        <begin position="20"/>
        <end position="38"/>
    </location>
</feature>
<evidence type="ECO:0008006" key="4">
    <source>
        <dbReference type="Google" id="ProtNLM"/>
    </source>
</evidence>
<protein>
    <recommendedName>
        <fullName evidence="4">Phage coat protein</fullName>
    </recommendedName>
</protein>
<evidence type="ECO:0000313" key="2">
    <source>
        <dbReference type="EMBL" id="MFC6068032.1"/>
    </source>
</evidence>
<keyword evidence="1" id="KW-1133">Transmembrane helix</keyword>
<accession>A0ABW1MZ63</accession>
<dbReference type="RefSeq" id="WP_262088704.1">
    <property type="nucleotide sequence ID" value="NZ_JBFLAA010000001.1"/>
</dbReference>
<organism evidence="2 3">
    <name type="scientific">Stenotrophomonas geniculata</name>
    <dbReference type="NCBI Taxonomy" id="86188"/>
    <lineage>
        <taxon>Bacteria</taxon>
        <taxon>Pseudomonadati</taxon>
        <taxon>Pseudomonadota</taxon>
        <taxon>Gammaproteobacteria</taxon>
        <taxon>Lysobacterales</taxon>
        <taxon>Lysobacteraceae</taxon>
        <taxon>Stenotrophomonas</taxon>
    </lineage>
</organism>
<reference evidence="2 3" key="1">
    <citation type="submission" date="2024-09" db="EMBL/GenBank/DDBJ databases">
        <title>Whole genome analysis of Stenotrophomonas geniculata MK-1, and its biological control impact on peanut foliage fungus diseases.</title>
        <authorList>
            <person name="Ahsan T."/>
        </authorList>
    </citation>
    <scope>NUCLEOTIDE SEQUENCE [LARGE SCALE GENOMIC DNA]</scope>
    <source>
        <strain evidence="2 3">MK-1</strain>
    </source>
</reference>
<gene>
    <name evidence="2" type="ORF">ACFLLB_00440</name>
</gene>
<proteinExistence type="predicted"/>
<feature type="transmembrane region" description="Helical" evidence="1">
    <location>
        <begin position="50"/>
        <end position="71"/>
    </location>
</feature>
<name>A0ABW1MZ63_9GAMM</name>
<keyword evidence="3" id="KW-1185">Reference proteome</keyword>
<comment type="caution">
    <text evidence="2">The sequence shown here is derived from an EMBL/GenBank/DDBJ whole genome shotgun (WGS) entry which is preliminary data.</text>
</comment>
<dbReference type="Proteomes" id="UP001596115">
    <property type="component" value="Unassembled WGS sequence"/>
</dbReference>
<keyword evidence="1" id="KW-0472">Membrane</keyword>
<keyword evidence="1" id="KW-0812">Transmembrane</keyword>
<sequence length="81" mass="8221">MSRNTINGLLNTVSNKAKSAAMVVGATVALSPSFAFAAGDFDGTEVIAKIITYTAVGVSMVAAFILGRWTLKALGVIGGSK</sequence>
<dbReference type="EMBL" id="JBHRFL010000001">
    <property type="protein sequence ID" value="MFC6068032.1"/>
    <property type="molecule type" value="Genomic_DNA"/>
</dbReference>
<evidence type="ECO:0000313" key="3">
    <source>
        <dbReference type="Proteomes" id="UP001596115"/>
    </source>
</evidence>
<evidence type="ECO:0000256" key="1">
    <source>
        <dbReference type="SAM" id="Phobius"/>
    </source>
</evidence>